<accession>A0A0V0TI31</accession>
<name>A0A0V0TI31_9BILA</name>
<reference evidence="1 2" key="1">
    <citation type="submission" date="2015-01" db="EMBL/GenBank/DDBJ databases">
        <title>Evolution of Trichinella species and genotypes.</title>
        <authorList>
            <person name="Korhonen P.K."/>
            <person name="Edoardo P."/>
            <person name="Giuseppe L.R."/>
            <person name="Gasser R.B."/>
        </authorList>
    </citation>
    <scope>NUCLEOTIDE SEQUENCE [LARGE SCALE GENOMIC DNA]</scope>
    <source>
        <strain evidence="1">ISS417</strain>
    </source>
</reference>
<dbReference type="EMBL" id="JYDJ01000258">
    <property type="protein sequence ID" value="KRX38683.1"/>
    <property type="molecule type" value="Genomic_DNA"/>
</dbReference>
<gene>
    <name evidence="1" type="ORF">T05_10381</name>
</gene>
<protein>
    <submittedName>
        <fullName evidence="1">Uncharacterized protein</fullName>
    </submittedName>
</protein>
<evidence type="ECO:0000313" key="1">
    <source>
        <dbReference type="EMBL" id="KRX38683.1"/>
    </source>
</evidence>
<dbReference type="Proteomes" id="UP000055048">
    <property type="component" value="Unassembled WGS sequence"/>
</dbReference>
<comment type="caution">
    <text evidence="1">The sequence shown here is derived from an EMBL/GenBank/DDBJ whole genome shotgun (WGS) entry which is preliminary data.</text>
</comment>
<proteinExistence type="predicted"/>
<organism evidence="1 2">
    <name type="scientific">Trichinella murrelli</name>
    <dbReference type="NCBI Taxonomy" id="144512"/>
    <lineage>
        <taxon>Eukaryota</taxon>
        <taxon>Metazoa</taxon>
        <taxon>Ecdysozoa</taxon>
        <taxon>Nematoda</taxon>
        <taxon>Enoplea</taxon>
        <taxon>Dorylaimia</taxon>
        <taxon>Trichinellida</taxon>
        <taxon>Trichinellidae</taxon>
        <taxon>Trichinella</taxon>
    </lineage>
</organism>
<sequence>MSRQRMRMNFWNKNLVYVAISYRDRNKIRSFLHLSGINVAWCNEQPLADLTSQLDRLVGLVTLASEIHENQPITQAATYEHADE</sequence>
<keyword evidence="2" id="KW-1185">Reference proteome</keyword>
<evidence type="ECO:0000313" key="2">
    <source>
        <dbReference type="Proteomes" id="UP000055048"/>
    </source>
</evidence>
<dbReference type="AlphaFoldDB" id="A0A0V0TI31"/>